<accession>A0A850QP20</accession>
<proteinExistence type="predicted"/>
<dbReference type="Proteomes" id="UP000588051">
    <property type="component" value="Unassembled WGS sequence"/>
</dbReference>
<protein>
    <submittedName>
        <fullName evidence="1">Uncharacterized protein</fullName>
    </submittedName>
</protein>
<dbReference type="AlphaFoldDB" id="A0A850QP20"/>
<dbReference type="EMBL" id="JABXYJ010000004">
    <property type="protein sequence ID" value="NVO77806.1"/>
    <property type="molecule type" value="Genomic_DNA"/>
</dbReference>
<evidence type="ECO:0000313" key="2">
    <source>
        <dbReference type="Proteomes" id="UP000588051"/>
    </source>
</evidence>
<reference evidence="1 2" key="1">
    <citation type="submission" date="2020-06" db="EMBL/GenBank/DDBJ databases">
        <authorList>
            <person name="Qiu C."/>
            <person name="Liu Z."/>
        </authorList>
    </citation>
    <scope>NUCLEOTIDE SEQUENCE [LARGE SCALE GENOMIC DNA]</scope>
    <source>
        <strain evidence="1 2">EM 1</strain>
    </source>
</reference>
<name>A0A850QP20_9BURK</name>
<gene>
    <name evidence="1" type="ORF">HV832_08170</name>
</gene>
<dbReference type="RefSeq" id="WP_176803065.1">
    <property type="nucleotide sequence ID" value="NZ_JABXYJ010000004.1"/>
</dbReference>
<organism evidence="1 2">
    <name type="scientific">Undibacterium oligocarboniphilum</name>
    <dbReference type="NCBI Taxonomy" id="666702"/>
    <lineage>
        <taxon>Bacteria</taxon>
        <taxon>Pseudomonadati</taxon>
        <taxon>Pseudomonadota</taxon>
        <taxon>Betaproteobacteria</taxon>
        <taxon>Burkholderiales</taxon>
        <taxon>Oxalobacteraceae</taxon>
        <taxon>Undibacterium</taxon>
    </lineage>
</organism>
<evidence type="ECO:0000313" key="1">
    <source>
        <dbReference type="EMBL" id="NVO77806.1"/>
    </source>
</evidence>
<keyword evidence="2" id="KW-1185">Reference proteome</keyword>
<comment type="caution">
    <text evidence="1">The sequence shown here is derived from an EMBL/GenBank/DDBJ whole genome shotgun (WGS) entry which is preliminary data.</text>
</comment>
<sequence>MQALQPLRQKLRSALLLVLLAAVLIITFLAYRQPAFILDLANRFVLC</sequence>